<dbReference type="EMBL" id="CAUYUJ010014718">
    <property type="protein sequence ID" value="CAK0845146.1"/>
    <property type="molecule type" value="Genomic_DNA"/>
</dbReference>
<protein>
    <submittedName>
        <fullName evidence="2">Uncharacterized protein</fullName>
    </submittedName>
</protein>
<accession>A0ABN9TGX4</accession>
<organism evidence="2 3">
    <name type="scientific">Prorocentrum cordatum</name>
    <dbReference type="NCBI Taxonomy" id="2364126"/>
    <lineage>
        <taxon>Eukaryota</taxon>
        <taxon>Sar</taxon>
        <taxon>Alveolata</taxon>
        <taxon>Dinophyceae</taxon>
        <taxon>Prorocentrales</taxon>
        <taxon>Prorocentraceae</taxon>
        <taxon>Prorocentrum</taxon>
    </lineage>
</organism>
<evidence type="ECO:0000256" key="1">
    <source>
        <dbReference type="SAM" id="MobiDB-lite"/>
    </source>
</evidence>
<evidence type="ECO:0000313" key="3">
    <source>
        <dbReference type="Proteomes" id="UP001189429"/>
    </source>
</evidence>
<feature type="region of interest" description="Disordered" evidence="1">
    <location>
        <begin position="1"/>
        <end position="22"/>
    </location>
</feature>
<comment type="caution">
    <text evidence="2">The sequence shown here is derived from an EMBL/GenBank/DDBJ whole genome shotgun (WGS) entry which is preliminary data.</text>
</comment>
<gene>
    <name evidence="2" type="ORF">PCOR1329_LOCUS39025</name>
</gene>
<reference evidence="2" key="1">
    <citation type="submission" date="2023-10" db="EMBL/GenBank/DDBJ databases">
        <authorList>
            <person name="Chen Y."/>
            <person name="Shah S."/>
            <person name="Dougan E. K."/>
            <person name="Thang M."/>
            <person name="Chan C."/>
        </authorList>
    </citation>
    <scope>NUCLEOTIDE SEQUENCE [LARGE SCALE GENOMIC DNA]</scope>
</reference>
<sequence>MSFVQISEHVQRRSTVEPPPETWGAYATKTEESSGVIAMIDLLVKDLDTELTEASTEEKNSQEEYDKTVADAKAERVGLSKSLQDKGAAKADNAADLEVLKATKKSTAAELMATDKFLGGLHAECDWLLKYYTVRQDARSGEIDALGKAKAVLSGASYE</sequence>
<evidence type="ECO:0000313" key="2">
    <source>
        <dbReference type="EMBL" id="CAK0845146.1"/>
    </source>
</evidence>
<proteinExistence type="predicted"/>
<dbReference type="Proteomes" id="UP001189429">
    <property type="component" value="Unassembled WGS sequence"/>
</dbReference>
<name>A0ABN9TGX4_9DINO</name>
<keyword evidence="3" id="KW-1185">Reference proteome</keyword>